<keyword evidence="1" id="KW-0472">Membrane</keyword>
<sequence>MGRTNRNLLVWLHVLTSVGWMSQALALFTLNVYGMATGDRDAYVMAELLDENVLVHLANGSLFTGFMLSALTRWGYFQYWWVLVKSAISLVQLNVAIFVLSPALTALAQGEAVATPAMPAGTLLMASAIAFQGWLSIAKPWKRTPWTDKPVPSPAPPAWFPYFVLAVPVADFALAFFVFGHPAPLFFLLTAVGYPLWRSRHLTPAPAGARTGSS</sequence>
<gene>
    <name evidence="2" type="ORF">Psi01_66240</name>
</gene>
<dbReference type="Proteomes" id="UP000619788">
    <property type="component" value="Unassembled WGS sequence"/>
</dbReference>
<dbReference type="EMBL" id="BOOJ01000058">
    <property type="protein sequence ID" value="GIH95994.1"/>
    <property type="molecule type" value="Genomic_DNA"/>
</dbReference>
<dbReference type="RefSeq" id="WP_204068062.1">
    <property type="nucleotide sequence ID" value="NZ_BOOJ01000058.1"/>
</dbReference>
<comment type="caution">
    <text evidence="2">The sequence shown here is derived from an EMBL/GenBank/DDBJ whole genome shotgun (WGS) entry which is preliminary data.</text>
</comment>
<keyword evidence="1" id="KW-1133">Transmembrane helix</keyword>
<evidence type="ECO:0000313" key="3">
    <source>
        <dbReference type="Proteomes" id="UP000619788"/>
    </source>
</evidence>
<name>A0A8J3SPD7_9ACTN</name>
<reference evidence="2 3" key="1">
    <citation type="submission" date="2021-01" db="EMBL/GenBank/DDBJ databases">
        <title>Whole genome shotgun sequence of Planobispora siamensis NBRC 107568.</title>
        <authorList>
            <person name="Komaki H."/>
            <person name="Tamura T."/>
        </authorList>
    </citation>
    <scope>NUCLEOTIDE SEQUENCE [LARGE SCALE GENOMIC DNA]</scope>
    <source>
        <strain evidence="2 3">NBRC 107568</strain>
    </source>
</reference>
<feature type="transmembrane region" description="Helical" evidence="1">
    <location>
        <begin position="53"/>
        <end position="72"/>
    </location>
</feature>
<keyword evidence="1" id="KW-0812">Transmembrane</keyword>
<evidence type="ECO:0000313" key="2">
    <source>
        <dbReference type="EMBL" id="GIH95994.1"/>
    </source>
</evidence>
<organism evidence="2 3">
    <name type="scientific">Planobispora siamensis</name>
    <dbReference type="NCBI Taxonomy" id="936338"/>
    <lineage>
        <taxon>Bacteria</taxon>
        <taxon>Bacillati</taxon>
        <taxon>Actinomycetota</taxon>
        <taxon>Actinomycetes</taxon>
        <taxon>Streptosporangiales</taxon>
        <taxon>Streptosporangiaceae</taxon>
        <taxon>Planobispora</taxon>
    </lineage>
</organism>
<feature type="transmembrane region" description="Helical" evidence="1">
    <location>
        <begin position="159"/>
        <end position="179"/>
    </location>
</feature>
<proteinExistence type="predicted"/>
<evidence type="ECO:0000256" key="1">
    <source>
        <dbReference type="SAM" id="Phobius"/>
    </source>
</evidence>
<dbReference type="AlphaFoldDB" id="A0A8J3SPD7"/>
<feature type="transmembrane region" description="Helical" evidence="1">
    <location>
        <begin position="79"/>
        <end position="100"/>
    </location>
</feature>
<protein>
    <submittedName>
        <fullName evidence="2">Uncharacterized protein</fullName>
    </submittedName>
</protein>
<accession>A0A8J3SPD7</accession>
<keyword evidence="3" id="KW-1185">Reference proteome</keyword>
<feature type="transmembrane region" description="Helical" evidence="1">
    <location>
        <begin position="120"/>
        <end position="138"/>
    </location>
</feature>